<comment type="caution">
    <text evidence="1">The sequence shown here is derived from an EMBL/GenBank/DDBJ whole genome shotgun (WGS) entry which is preliminary data.</text>
</comment>
<protein>
    <recommendedName>
        <fullName evidence="5">DUF3558 domain-containing protein</fullName>
    </recommendedName>
</protein>
<proteinExistence type="predicted"/>
<organism evidence="1 4">
    <name type="scientific">Mycobacteroides salmoniphilum</name>
    <dbReference type="NCBI Taxonomy" id="404941"/>
    <lineage>
        <taxon>Bacteria</taxon>
        <taxon>Bacillati</taxon>
        <taxon>Actinomycetota</taxon>
        <taxon>Actinomycetes</taxon>
        <taxon>Mycobacteriales</taxon>
        <taxon>Mycobacteriaceae</taxon>
        <taxon>Mycobacteroides</taxon>
    </lineage>
</organism>
<evidence type="ECO:0000313" key="2">
    <source>
        <dbReference type="EMBL" id="TEA08966.1"/>
    </source>
</evidence>
<dbReference type="RefSeq" id="WP_134144772.1">
    <property type="nucleotide sequence ID" value="NZ_PECK01000001.1"/>
</dbReference>
<gene>
    <name evidence="2" type="ORF">CCUG60883_00404</name>
    <name evidence="1" type="ORF">CCUG60885_00624</name>
</gene>
<reference evidence="3 4" key="1">
    <citation type="journal article" date="2019" name="Sci. Rep.">
        <title>Extended insight into the Mycobacterium chelonae-abscessus complex through whole genome sequencing of Mycobacterium salmoniphilum outbreak and Mycobacterium salmoniphilum-like strains.</title>
        <authorList>
            <person name="Behra P.R.K."/>
            <person name="Das S."/>
            <person name="Pettersson B.M.F."/>
            <person name="Shirreff L."/>
            <person name="DuCote T."/>
            <person name="Jacobsson K.G."/>
            <person name="Ennis D.G."/>
            <person name="Kirsebom L.A."/>
        </authorList>
    </citation>
    <scope>NUCLEOTIDE SEQUENCE [LARGE SCALE GENOMIC DNA]</scope>
    <source>
        <strain evidence="2 3">CCUG 60883</strain>
        <strain evidence="1 4">CCUG 60885</strain>
    </source>
</reference>
<evidence type="ECO:0000313" key="4">
    <source>
        <dbReference type="Proteomes" id="UP000295685"/>
    </source>
</evidence>
<dbReference type="EMBL" id="PECM01000002">
    <property type="protein sequence ID" value="TEA08966.1"/>
    <property type="molecule type" value="Genomic_DNA"/>
</dbReference>
<evidence type="ECO:0008006" key="5">
    <source>
        <dbReference type="Google" id="ProtNLM"/>
    </source>
</evidence>
<keyword evidence="3" id="KW-1185">Reference proteome</keyword>
<dbReference type="Proteomes" id="UP000295685">
    <property type="component" value="Unassembled WGS sequence"/>
</dbReference>
<dbReference type="PROSITE" id="PS51257">
    <property type="entry name" value="PROKAR_LIPOPROTEIN"/>
    <property type="match status" value="1"/>
</dbReference>
<evidence type="ECO:0000313" key="3">
    <source>
        <dbReference type="Proteomes" id="UP000294844"/>
    </source>
</evidence>
<dbReference type="AlphaFoldDB" id="A0A4R8SM04"/>
<dbReference type="OrthoDB" id="4760637at2"/>
<dbReference type="EMBL" id="PECK01000001">
    <property type="protein sequence ID" value="TDZ98753.1"/>
    <property type="molecule type" value="Genomic_DNA"/>
</dbReference>
<accession>A0A4R8SM04</accession>
<evidence type="ECO:0000313" key="1">
    <source>
        <dbReference type="EMBL" id="TDZ98753.1"/>
    </source>
</evidence>
<dbReference type="Proteomes" id="UP000294844">
    <property type="component" value="Unassembled WGS sequence"/>
</dbReference>
<sequence>MSVRWSAILAGLVLVAGCSPRPEDWRSHTDTDSAQLAVEAALRRIDPCGFVDADPLKAKIPHAISYGYTDGFDRCTLRLGAYDGDFVSDVSATIGFDLASEQLSEPPVDSTEVNGITVSHVLGPTSNRGWCRYVFNLDASDAPGVASHDGAVDLMKRVRLVVVASLARDPGPGRPVYPCKEAIAISTGAAQIRSRHLPLRSDHGPAGQDPCTVFPDLRGFTSYRPGGIGIGEGLYSCAFSSGPPADPTTRRTLLTLRPVDARQHGDEFRSETQQGVALEMRGSACEVVVRGDTQVVPIYFDPKAGNAAAVRLAGVEVTGASCEGNKAVAVAAGKRFGQS</sequence>
<name>A0A4R8SM04_9MYCO</name>